<dbReference type="SUPFAM" id="SSF52540">
    <property type="entry name" value="P-loop containing nucleoside triphosphate hydrolases"/>
    <property type="match status" value="1"/>
</dbReference>
<feature type="domain" description="ATPase AAA-type core" evidence="1">
    <location>
        <begin position="18"/>
        <end position="78"/>
    </location>
</feature>
<sequence length="80" mass="9153">MTAIITNICQWVVLARDLLNRSSNVILLDEFDKAPAVFHSAFYQMFDEGILVDKHYVADISKAIIICTSNYKSREEIKKS</sequence>
<dbReference type="EMBL" id="JALAWA010000003">
    <property type="protein sequence ID" value="MCY9184098.1"/>
    <property type="molecule type" value="Genomic_DNA"/>
</dbReference>
<dbReference type="GO" id="GO:0016887">
    <property type="term" value="F:ATP hydrolysis activity"/>
    <property type="evidence" value="ECO:0007669"/>
    <property type="project" value="InterPro"/>
</dbReference>
<dbReference type="AlphaFoldDB" id="A0A9Q4EJJ9"/>
<accession>A0A9Q4EJJ9</accession>
<protein>
    <submittedName>
        <fullName evidence="2">AAA family ATPase</fullName>
    </submittedName>
</protein>
<dbReference type="Proteomes" id="UP001073053">
    <property type="component" value="Unassembled WGS sequence"/>
</dbReference>
<evidence type="ECO:0000259" key="1">
    <source>
        <dbReference type="Pfam" id="PF07724"/>
    </source>
</evidence>
<dbReference type="InterPro" id="IPR027417">
    <property type="entry name" value="P-loop_NTPase"/>
</dbReference>
<dbReference type="Pfam" id="PF07724">
    <property type="entry name" value="AAA_2"/>
    <property type="match status" value="1"/>
</dbReference>
<comment type="caution">
    <text evidence="2">The sequence shown here is derived from an EMBL/GenBank/DDBJ whole genome shotgun (WGS) entry which is preliminary data.</text>
</comment>
<dbReference type="InterPro" id="IPR003959">
    <property type="entry name" value="ATPase_AAA_core"/>
</dbReference>
<dbReference type="Gene3D" id="3.40.50.300">
    <property type="entry name" value="P-loop containing nucleotide triphosphate hydrolases"/>
    <property type="match status" value="1"/>
</dbReference>
<dbReference type="GO" id="GO:0005524">
    <property type="term" value="F:ATP binding"/>
    <property type="evidence" value="ECO:0007669"/>
    <property type="project" value="InterPro"/>
</dbReference>
<evidence type="ECO:0000313" key="2">
    <source>
        <dbReference type="EMBL" id="MCY9184098.1"/>
    </source>
</evidence>
<gene>
    <name evidence="2" type="ORF">MOF03_05415</name>
</gene>
<organism evidence="2 3">
    <name type="scientific">Bacillus halotolerans</name>
    <dbReference type="NCBI Taxonomy" id="260554"/>
    <lineage>
        <taxon>Bacteria</taxon>
        <taxon>Bacillati</taxon>
        <taxon>Bacillota</taxon>
        <taxon>Bacilli</taxon>
        <taxon>Bacillales</taxon>
        <taxon>Bacillaceae</taxon>
        <taxon>Bacillus</taxon>
    </lineage>
</organism>
<reference evidence="2" key="1">
    <citation type="submission" date="2022-02" db="EMBL/GenBank/DDBJ databases">
        <title>Crop Bioprotection Bacillus Genome Sequencing.</title>
        <authorList>
            <person name="Dunlap C."/>
        </authorList>
    </citation>
    <scope>NUCLEOTIDE SEQUENCE</scope>
    <source>
        <strain evidence="2">EC49O2N-C10</strain>
    </source>
</reference>
<name>A0A9Q4EJJ9_9BACI</name>
<dbReference type="RefSeq" id="WP_268496559.1">
    <property type="nucleotide sequence ID" value="NZ_JALAVZ010000003.1"/>
</dbReference>
<evidence type="ECO:0000313" key="3">
    <source>
        <dbReference type="Proteomes" id="UP001073053"/>
    </source>
</evidence>
<proteinExistence type="predicted"/>